<evidence type="ECO:0000259" key="6">
    <source>
        <dbReference type="PROSITE" id="PS51012"/>
    </source>
</evidence>
<dbReference type="Proteomes" id="UP001069802">
    <property type="component" value="Unassembled WGS sequence"/>
</dbReference>
<dbReference type="InterPro" id="IPR013525">
    <property type="entry name" value="ABC2_TM"/>
</dbReference>
<dbReference type="PIRSF" id="PIRSF006648">
    <property type="entry name" value="DrrB"/>
    <property type="match status" value="1"/>
</dbReference>
<evidence type="ECO:0000256" key="5">
    <source>
        <dbReference type="RuleBase" id="RU361157"/>
    </source>
</evidence>
<comment type="caution">
    <text evidence="7">The sequence shown here is derived from an EMBL/GenBank/DDBJ whole genome shotgun (WGS) entry which is preliminary data.</text>
</comment>
<dbReference type="EMBL" id="JAPWGY010000006">
    <property type="protein sequence ID" value="MCZ4282243.1"/>
    <property type="molecule type" value="Genomic_DNA"/>
</dbReference>
<comment type="similarity">
    <text evidence="5">Belongs to the ABC-2 integral membrane protein family.</text>
</comment>
<protein>
    <recommendedName>
        <fullName evidence="5">Transport permease protein</fullName>
    </recommendedName>
</protein>
<proteinExistence type="inferred from homology"/>
<keyword evidence="4 5" id="KW-0472">Membrane</keyword>
<feature type="transmembrane region" description="Helical" evidence="5">
    <location>
        <begin position="161"/>
        <end position="181"/>
    </location>
</feature>
<evidence type="ECO:0000256" key="4">
    <source>
        <dbReference type="ARBA" id="ARBA00023136"/>
    </source>
</evidence>
<keyword evidence="2 5" id="KW-0812">Transmembrane</keyword>
<dbReference type="PANTHER" id="PTHR43332">
    <property type="entry name" value="INNER MEMBRANE TRANSPORT PERMEASE YADH-RELATED"/>
    <property type="match status" value="1"/>
</dbReference>
<feature type="transmembrane region" description="Helical" evidence="5">
    <location>
        <begin position="244"/>
        <end position="262"/>
    </location>
</feature>
<dbReference type="PRINTS" id="PR00164">
    <property type="entry name" value="ABC2TRNSPORT"/>
</dbReference>
<gene>
    <name evidence="7" type="ORF">O4H49_15755</name>
</gene>
<keyword evidence="5" id="KW-0813">Transport</keyword>
<evidence type="ECO:0000256" key="2">
    <source>
        <dbReference type="ARBA" id="ARBA00022692"/>
    </source>
</evidence>
<comment type="subcellular location">
    <subcellularLocation>
        <location evidence="5">Cell inner membrane</location>
        <topology evidence="5">Multi-pass membrane protein</topology>
    </subcellularLocation>
    <subcellularLocation>
        <location evidence="1">Membrane</location>
        <topology evidence="1">Multi-pass membrane protein</topology>
    </subcellularLocation>
</comment>
<dbReference type="InterPro" id="IPR052522">
    <property type="entry name" value="ABC-2_transport_permease"/>
</dbReference>
<feature type="transmembrane region" description="Helical" evidence="5">
    <location>
        <begin position="188"/>
        <end position="209"/>
    </location>
</feature>
<evidence type="ECO:0000256" key="1">
    <source>
        <dbReference type="ARBA" id="ARBA00004141"/>
    </source>
</evidence>
<accession>A0ABT4LMB7</accession>
<keyword evidence="8" id="KW-1185">Reference proteome</keyword>
<evidence type="ECO:0000313" key="8">
    <source>
        <dbReference type="Proteomes" id="UP001069802"/>
    </source>
</evidence>
<dbReference type="InterPro" id="IPR047817">
    <property type="entry name" value="ABC2_TM_bact-type"/>
</dbReference>
<feature type="transmembrane region" description="Helical" evidence="5">
    <location>
        <begin position="125"/>
        <end position="149"/>
    </location>
</feature>
<reference evidence="7" key="1">
    <citation type="submission" date="2022-12" db="EMBL/GenBank/DDBJ databases">
        <title>Bacterial isolates from different developmental stages of Nematostella vectensis.</title>
        <authorList>
            <person name="Fraune S."/>
        </authorList>
    </citation>
    <scope>NUCLEOTIDE SEQUENCE</scope>
    <source>
        <strain evidence="7">G21630-S1</strain>
    </source>
</reference>
<evidence type="ECO:0000313" key="7">
    <source>
        <dbReference type="EMBL" id="MCZ4282243.1"/>
    </source>
</evidence>
<feature type="transmembrane region" description="Helical" evidence="5">
    <location>
        <begin position="38"/>
        <end position="64"/>
    </location>
</feature>
<dbReference type="InterPro" id="IPR000412">
    <property type="entry name" value="ABC_2_transport"/>
</dbReference>
<dbReference type="RefSeq" id="WP_269424393.1">
    <property type="nucleotide sequence ID" value="NZ_JAPWGY010000006.1"/>
</dbReference>
<name>A0ABT4LMB7_9PROT</name>
<keyword evidence="5" id="KW-1003">Cell membrane</keyword>
<dbReference type="PANTHER" id="PTHR43332:SF2">
    <property type="entry name" value="INNER MEMBRANE TRANSPORT PERMEASE YADH"/>
    <property type="match status" value="1"/>
</dbReference>
<organism evidence="7 8">
    <name type="scientific">Kiloniella laminariae</name>
    <dbReference type="NCBI Taxonomy" id="454162"/>
    <lineage>
        <taxon>Bacteria</taxon>
        <taxon>Pseudomonadati</taxon>
        <taxon>Pseudomonadota</taxon>
        <taxon>Alphaproteobacteria</taxon>
        <taxon>Rhodospirillales</taxon>
        <taxon>Kiloniellaceae</taxon>
        <taxon>Kiloniella</taxon>
    </lineage>
</organism>
<sequence>MCNMTLIDPPLSKIAPRQIGAMNFLGLWTLYSREVKRFLNVFTQTLMAPVITTLLFLAVFALALGGLGRTVGGVDYITFLAPGLMMMTMTQNSFANTSSSILIAKVQGNIVDILMPPLAPWEMTLAIAAGGVTRGLLVGLTVFVAMLFFVPSGVAHPLSALWFAVNACLMLSLLGMLGGIWAQKYDHIAAVTNFVITPLSFLSGTFYSIDRLPEAWVAVAHFNPFFYMIDGFRYGFIGHADGNVIIGYLLLPSVNLLLWLLTHRLISTGYRLKA</sequence>
<feature type="transmembrane region" description="Helical" evidence="5">
    <location>
        <begin position="215"/>
        <end position="232"/>
    </location>
</feature>
<dbReference type="Pfam" id="PF01061">
    <property type="entry name" value="ABC2_membrane"/>
    <property type="match status" value="1"/>
</dbReference>
<keyword evidence="3 5" id="KW-1133">Transmembrane helix</keyword>
<feature type="domain" description="ABC transmembrane type-2" evidence="6">
    <location>
        <begin position="40"/>
        <end position="269"/>
    </location>
</feature>
<dbReference type="PROSITE" id="PS51012">
    <property type="entry name" value="ABC_TM2"/>
    <property type="match status" value="1"/>
</dbReference>
<evidence type="ECO:0000256" key="3">
    <source>
        <dbReference type="ARBA" id="ARBA00022989"/>
    </source>
</evidence>